<dbReference type="Proteomes" id="UP000184510">
    <property type="component" value="Unassembled WGS sequence"/>
</dbReference>
<dbReference type="Gene3D" id="3.10.129.10">
    <property type="entry name" value="Hotdog Thioesterase"/>
    <property type="match status" value="1"/>
</dbReference>
<gene>
    <name evidence="3" type="ORF">SAMN02745181_3565</name>
</gene>
<dbReference type="GO" id="GO:0047617">
    <property type="term" value="F:fatty acyl-CoA hydrolase activity"/>
    <property type="evidence" value="ECO:0007669"/>
    <property type="project" value="TreeGrafter"/>
</dbReference>
<organism evidence="3 4">
    <name type="scientific">Rubritalea squalenifaciens DSM 18772</name>
    <dbReference type="NCBI Taxonomy" id="1123071"/>
    <lineage>
        <taxon>Bacteria</taxon>
        <taxon>Pseudomonadati</taxon>
        <taxon>Verrucomicrobiota</taxon>
        <taxon>Verrucomicrobiia</taxon>
        <taxon>Verrucomicrobiales</taxon>
        <taxon>Rubritaleaceae</taxon>
        <taxon>Rubritalea</taxon>
    </lineage>
</organism>
<evidence type="ECO:0000313" key="3">
    <source>
        <dbReference type="EMBL" id="SHK28367.1"/>
    </source>
</evidence>
<keyword evidence="4" id="KW-1185">Reference proteome</keyword>
<accession>A0A1M6R7R7</accession>
<dbReference type="CDD" id="cd00586">
    <property type="entry name" value="4HBT"/>
    <property type="match status" value="1"/>
</dbReference>
<evidence type="ECO:0000256" key="2">
    <source>
        <dbReference type="ARBA" id="ARBA00022801"/>
    </source>
</evidence>
<dbReference type="InterPro" id="IPR050563">
    <property type="entry name" value="4-hydroxybenzoyl-CoA_TE"/>
</dbReference>
<comment type="similarity">
    <text evidence="1">Belongs to the 4-hydroxybenzoyl-CoA thioesterase family.</text>
</comment>
<dbReference type="Pfam" id="PF13279">
    <property type="entry name" value="4HBT_2"/>
    <property type="match status" value="1"/>
</dbReference>
<evidence type="ECO:0000313" key="4">
    <source>
        <dbReference type="Proteomes" id="UP000184510"/>
    </source>
</evidence>
<name>A0A1M6R7R7_9BACT</name>
<dbReference type="PANTHER" id="PTHR31793">
    <property type="entry name" value="4-HYDROXYBENZOYL-COA THIOESTERASE FAMILY MEMBER"/>
    <property type="match status" value="1"/>
</dbReference>
<dbReference type="RefSeq" id="WP_143185115.1">
    <property type="nucleotide sequence ID" value="NZ_FQYR01000007.1"/>
</dbReference>
<evidence type="ECO:0000256" key="1">
    <source>
        <dbReference type="ARBA" id="ARBA00005953"/>
    </source>
</evidence>
<keyword evidence="2 3" id="KW-0378">Hydrolase</keyword>
<dbReference type="SUPFAM" id="SSF54637">
    <property type="entry name" value="Thioesterase/thiol ester dehydrase-isomerase"/>
    <property type="match status" value="1"/>
</dbReference>
<dbReference type="InParanoid" id="A0A1M6R7R7"/>
<reference evidence="3 4" key="1">
    <citation type="submission" date="2016-11" db="EMBL/GenBank/DDBJ databases">
        <authorList>
            <person name="Jaros S."/>
            <person name="Januszkiewicz K."/>
            <person name="Wedrychowicz H."/>
        </authorList>
    </citation>
    <scope>NUCLEOTIDE SEQUENCE [LARGE SCALE GENOMIC DNA]</scope>
    <source>
        <strain evidence="3 4">DSM 18772</strain>
    </source>
</reference>
<dbReference type="STRING" id="1123071.SAMN02745181_3565"/>
<dbReference type="OrthoDB" id="21822at2"/>
<dbReference type="InterPro" id="IPR029069">
    <property type="entry name" value="HotDog_dom_sf"/>
</dbReference>
<protein>
    <submittedName>
        <fullName evidence="3">Acyl-CoA thioester hydrolase</fullName>
    </submittedName>
</protein>
<sequence length="141" mass="16181">MKEFPVYERRVQFCDTDMARIVHFSKVLCMVEEAEHALLHDIGVPAVDRDGGFPKVHVEIDYRSPLRYRDIAAIQFRLLEVGSKSLSYGFRIYVGERLAAEGRITTVLIDMEGKSRVISDEWRQTLSEYVADWEDVGQLGA</sequence>
<dbReference type="EMBL" id="FQYR01000007">
    <property type="protein sequence ID" value="SHK28367.1"/>
    <property type="molecule type" value="Genomic_DNA"/>
</dbReference>
<proteinExistence type="inferred from homology"/>
<dbReference type="PANTHER" id="PTHR31793:SF27">
    <property type="entry name" value="NOVEL THIOESTERASE SUPERFAMILY DOMAIN AND SAPOSIN A-TYPE DOMAIN CONTAINING PROTEIN (0610012H03RIK)"/>
    <property type="match status" value="1"/>
</dbReference>
<dbReference type="AlphaFoldDB" id="A0A1M6R7R7"/>